<protein>
    <submittedName>
        <fullName evidence="1">Uncharacterized protein</fullName>
    </submittedName>
</protein>
<keyword evidence="2" id="KW-1185">Reference proteome</keyword>
<evidence type="ECO:0000313" key="1">
    <source>
        <dbReference type="EMBL" id="CAA2621399.1"/>
    </source>
</evidence>
<dbReference type="Proteomes" id="UP001189122">
    <property type="component" value="Unassembled WGS sequence"/>
</dbReference>
<organism evidence="1">
    <name type="scientific">Spirodela intermedia</name>
    <name type="common">Intermediate duckweed</name>
    <dbReference type="NCBI Taxonomy" id="51605"/>
    <lineage>
        <taxon>Eukaryota</taxon>
        <taxon>Viridiplantae</taxon>
        <taxon>Streptophyta</taxon>
        <taxon>Embryophyta</taxon>
        <taxon>Tracheophyta</taxon>
        <taxon>Spermatophyta</taxon>
        <taxon>Magnoliopsida</taxon>
        <taxon>Liliopsida</taxon>
        <taxon>Araceae</taxon>
        <taxon>Lemnoideae</taxon>
        <taxon>Spirodela</taxon>
    </lineage>
</organism>
<dbReference type="EMBL" id="CACRZD030000006">
    <property type="protein sequence ID" value="CAA6661104.1"/>
    <property type="molecule type" value="Genomic_DNA"/>
</dbReference>
<dbReference type="InterPro" id="IPR036047">
    <property type="entry name" value="F-box-like_dom_sf"/>
</dbReference>
<sequence length="159" mass="17061">MSNHVNGDMAVGEEELPAASEAERQIGASMMEQLLFGLPSLCRLSMTNSSMRRAANDDNAWKALYHKDFTWSRMASLRSTDWKAYYAATKAVVDVNAEYAAVVDSWAVALKLGPGGGGGGGQGGVAFEVRDVRAGWCMVHHHSSVMLADPDAGHNNIFG</sequence>
<dbReference type="PANTHER" id="PTHR47124:SF1">
    <property type="entry name" value="F-BOX PROTEIN SKIP8"/>
    <property type="match status" value="1"/>
</dbReference>
<accession>A0A7I8ITA0</accession>
<dbReference type="InterPro" id="IPR044260">
    <property type="entry name" value="SKIP8-like"/>
</dbReference>
<proteinExistence type="predicted"/>
<reference evidence="1 2" key="1">
    <citation type="submission" date="2019-12" db="EMBL/GenBank/DDBJ databases">
        <authorList>
            <person name="Scholz U."/>
            <person name="Mascher M."/>
            <person name="Fiebig A."/>
        </authorList>
    </citation>
    <scope>NUCLEOTIDE SEQUENCE</scope>
</reference>
<dbReference type="AlphaFoldDB" id="A0A7I8ITA0"/>
<dbReference type="SUPFAM" id="SSF81383">
    <property type="entry name" value="F-box domain"/>
    <property type="match status" value="1"/>
</dbReference>
<name>A0A7I8ITA0_SPIIN</name>
<evidence type="ECO:0000313" key="2">
    <source>
        <dbReference type="Proteomes" id="UP001189122"/>
    </source>
</evidence>
<gene>
    <name evidence="1" type="ORF">SI7747_06007502</name>
</gene>
<dbReference type="EMBL" id="LR743593">
    <property type="protein sequence ID" value="CAA2621399.1"/>
    <property type="molecule type" value="Genomic_DNA"/>
</dbReference>
<dbReference type="PANTHER" id="PTHR47124">
    <property type="entry name" value="F-BOX PROTEIN SKIP8"/>
    <property type="match status" value="1"/>
</dbReference>